<evidence type="ECO:0000313" key="2">
    <source>
        <dbReference type="Proteomes" id="UP001558613"/>
    </source>
</evidence>
<dbReference type="EMBL" id="JAYMGO010000008">
    <property type="protein sequence ID" value="KAL1269319.1"/>
    <property type="molecule type" value="Genomic_DNA"/>
</dbReference>
<accession>A0ABR3MXE6</accession>
<dbReference type="Proteomes" id="UP001558613">
    <property type="component" value="Unassembled WGS sequence"/>
</dbReference>
<proteinExistence type="predicted"/>
<protein>
    <submittedName>
        <fullName evidence="1">Uncharacterized protein</fullName>
    </submittedName>
</protein>
<evidence type="ECO:0000313" key="1">
    <source>
        <dbReference type="EMBL" id="KAL1269319.1"/>
    </source>
</evidence>
<organism evidence="1 2">
    <name type="scientific">Cirrhinus molitorella</name>
    <name type="common">mud carp</name>
    <dbReference type="NCBI Taxonomy" id="172907"/>
    <lineage>
        <taxon>Eukaryota</taxon>
        <taxon>Metazoa</taxon>
        <taxon>Chordata</taxon>
        <taxon>Craniata</taxon>
        <taxon>Vertebrata</taxon>
        <taxon>Euteleostomi</taxon>
        <taxon>Actinopterygii</taxon>
        <taxon>Neopterygii</taxon>
        <taxon>Teleostei</taxon>
        <taxon>Ostariophysi</taxon>
        <taxon>Cypriniformes</taxon>
        <taxon>Cyprinidae</taxon>
        <taxon>Labeoninae</taxon>
        <taxon>Labeonini</taxon>
        <taxon>Cirrhinus</taxon>
    </lineage>
</organism>
<reference evidence="1 2" key="1">
    <citation type="submission" date="2023-09" db="EMBL/GenBank/DDBJ databases">
        <authorList>
            <person name="Wang M."/>
        </authorList>
    </citation>
    <scope>NUCLEOTIDE SEQUENCE [LARGE SCALE GENOMIC DNA]</scope>
    <source>
        <strain evidence="1">GT-2023</strain>
        <tissue evidence="1">Liver</tissue>
    </source>
</reference>
<sequence>MSQISSGAFKPALERDLISPKSSHFSSLPPSLPLPLPIISLRLYLYSCSTSPIMDLAARCAFLLSSFAVLAALDLDAIDPGYYVETSSPSDVIDYKDPCKAGEPERHLFTLL</sequence>
<keyword evidence="2" id="KW-1185">Reference proteome</keyword>
<comment type="caution">
    <text evidence="1">The sequence shown here is derived from an EMBL/GenBank/DDBJ whole genome shotgun (WGS) entry which is preliminary data.</text>
</comment>
<name>A0ABR3MXE6_9TELE</name>
<gene>
    <name evidence="1" type="ORF">QQF64_031608</name>
</gene>